<evidence type="ECO:0000313" key="3">
    <source>
        <dbReference type="EMBL" id="TSV94906.1"/>
    </source>
</evidence>
<evidence type="ECO:0000256" key="1">
    <source>
        <dbReference type="SAM" id="MobiDB-lite"/>
    </source>
</evidence>
<feature type="transmembrane region" description="Helical" evidence="2">
    <location>
        <begin position="45"/>
        <end position="66"/>
    </location>
</feature>
<sequence>MCKPLSSAQAVDISVTPPPHPSESLLKTWLWRYKQAASHLNKQHLLVVALVPVALLVMVLLLMWNYQCFMVTKVCQDQGSEFVRFNTEVRRPSLGA</sequence>
<evidence type="ECO:0000313" key="4">
    <source>
        <dbReference type="Proteomes" id="UP000319801"/>
    </source>
</evidence>
<dbReference type="Proteomes" id="UP000319801">
    <property type="component" value="Unassembled WGS sequence"/>
</dbReference>
<name>A0A556V5W9_BAGYA</name>
<keyword evidence="2" id="KW-0812">Transmembrane</keyword>
<comment type="caution">
    <text evidence="3">The sequence shown here is derived from an EMBL/GenBank/DDBJ whole genome shotgun (WGS) entry which is preliminary data.</text>
</comment>
<keyword evidence="2" id="KW-0472">Membrane</keyword>
<keyword evidence="2" id="KW-1133">Transmembrane helix</keyword>
<organism evidence="3 4">
    <name type="scientific">Bagarius yarrelli</name>
    <name type="common">Goonch</name>
    <name type="synonym">Bagrus yarrelli</name>
    <dbReference type="NCBI Taxonomy" id="175774"/>
    <lineage>
        <taxon>Eukaryota</taxon>
        <taxon>Metazoa</taxon>
        <taxon>Chordata</taxon>
        <taxon>Craniata</taxon>
        <taxon>Vertebrata</taxon>
        <taxon>Euteleostomi</taxon>
        <taxon>Actinopterygii</taxon>
        <taxon>Neopterygii</taxon>
        <taxon>Teleostei</taxon>
        <taxon>Ostariophysi</taxon>
        <taxon>Siluriformes</taxon>
        <taxon>Sisoridae</taxon>
        <taxon>Sisorinae</taxon>
        <taxon>Bagarius</taxon>
    </lineage>
</organism>
<keyword evidence="4" id="KW-1185">Reference proteome</keyword>
<reference evidence="3 4" key="1">
    <citation type="journal article" date="2019" name="Genome Biol. Evol.">
        <title>Whole-Genome Sequencing of the Giant Devil Catfish, Bagarius yarrelli.</title>
        <authorList>
            <person name="Jiang W."/>
            <person name="Lv Y."/>
            <person name="Cheng L."/>
            <person name="Yang K."/>
            <person name="Chao B."/>
            <person name="Wang X."/>
            <person name="Li Y."/>
            <person name="Pan X."/>
            <person name="You X."/>
            <person name="Zhang Y."/>
            <person name="Yang J."/>
            <person name="Li J."/>
            <person name="Zhang X."/>
            <person name="Liu S."/>
            <person name="Sun C."/>
            <person name="Yang J."/>
            <person name="Shi Q."/>
        </authorList>
    </citation>
    <scope>NUCLEOTIDE SEQUENCE [LARGE SCALE GENOMIC DNA]</scope>
    <source>
        <strain evidence="3">JWS20170419001</strain>
        <tissue evidence="3">Muscle</tissue>
    </source>
</reference>
<evidence type="ECO:0000256" key="2">
    <source>
        <dbReference type="SAM" id="Phobius"/>
    </source>
</evidence>
<dbReference type="AlphaFoldDB" id="A0A556V5W9"/>
<proteinExistence type="predicted"/>
<accession>A0A556V5W9</accession>
<protein>
    <submittedName>
        <fullName evidence="3">Uncharacterized protein</fullName>
    </submittedName>
</protein>
<dbReference type="EMBL" id="VCAZ01000129">
    <property type="protein sequence ID" value="TSV94906.1"/>
    <property type="molecule type" value="Genomic_DNA"/>
</dbReference>
<feature type="region of interest" description="Disordered" evidence="1">
    <location>
        <begin position="1"/>
        <end position="20"/>
    </location>
</feature>
<gene>
    <name evidence="3" type="ORF">Baya_13385</name>
</gene>